<name>A0AAE1DEI2_9GAST</name>
<gene>
    <name evidence="1" type="ORF">RRG08_003857</name>
</gene>
<dbReference type="AlphaFoldDB" id="A0AAE1DEI2"/>
<proteinExistence type="predicted"/>
<dbReference type="EMBL" id="JAWDGP010004135">
    <property type="protein sequence ID" value="KAK3767596.1"/>
    <property type="molecule type" value="Genomic_DNA"/>
</dbReference>
<organism evidence="1 2">
    <name type="scientific">Elysia crispata</name>
    <name type="common">lettuce slug</name>
    <dbReference type="NCBI Taxonomy" id="231223"/>
    <lineage>
        <taxon>Eukaryota</taxon>
        <taxon>Metazoa</taxon>
        <taxon>Spiralia</taxon>
        <taxon>Lophotrochozoa</taxon>
        <taxon>Mollusca</taxon>
        <taxon>Gastropoda</taxon>
        <taxon>Heterobranchia</taxon>
        <taxon>Euthyneura</taxon>
        <taxon>Panpulmonata</taxon>
        <taxon>Sacoglossa</taxon>
        <taxon>Placobranchoidea</taxon>
        <taxon>Plakobranchidae</taxon>
        <taxon>Elysia</taxon>
    </lineage>
</organism>
<accession>A0AAE1DEI2</accession>
<sequence>MDSNSNNDLFSLTEMNVGYRSWLKSQKLTATLAASSFYRISYGGSDSSLEEGQSRYWSVSAGPHCCIRCSCLVRCSTRSLHGPGPGLHRPV</sequence>
<comment type="caution">
    <text evidence="1">The sequence shown here is derived from an EMBL/GenBank/DDBJ whole genome shotgun (WGS) entry which is preliminary data.</text>
</comment>
<evidence type="ECO:0000313" key="1">
    <source>
        <dbReference type="EMBL" id="KAK3767596.1"/>
    </source>
</evidence>
<keyword evidence="2" id="KW-1185">Reference proteome</keyword>
<evidence type="ECO:0000313" key="2">
    <source>
        <dbReference type="Proteomes" id="UP001283361"/>
    </source>
</evidence>
<dbReference type="Proteomes" id="UP001283361">
    <property type="component" value="Unassembled WGS sequence"/>
</dbReference>
<reference evidence="1" key="1">
    <citation type="journal article" date="2023" name="G3 (Bethesda)">
        <title>A reference genome for the long-term kleptoplast-retaining sea slug Elysia crispata morphotype clarki.</title>
        <authorList>
            <person name="Eastman K.E."/>
            <person name="Pendleton A.L."/>
            <person name="Shaikh M.A."/>
            <person name="Suttiyut T."/>
            <person name="Ogas R."/>
            <person name="Tomko P."/>
            <person name="Gavelis G."/>
            <person name="Widhalm J.R."/>
            <person name="Wisecaver J.H."/>
        </authorList>
    </citation>
    <scope>NUCLEOTIDE SEQUENCE</scope>
    <source>
        <strain evidence="1">ECLA1</strain>
    </source>
</reference>
<protein>
    <submittedName>
        <fullName evidence="1">Uncharacterized protein</fullName>
    </submittedName>
</protein>